<evidence type="ECO:0000313" key="3">
    <source>
        <dbReference type="Proteomes" id="UP000663828"/>
    </source>
</evidence>
<dbReference type="EMBL" id="CAJNOR010001642">
    <property type="protein sequence ID" value="CAF1176884.1"/>
    <property type="molecule type" value="Genomic_DNA"/>
</dbReference>
<dbReference type="Proteomes" id="UP000663828">
    <property type="component" value="Unassembled WGS sequence"/>
</dbReference>
<feature type="region of interest" description="Disordered" evidence="1">
    <location>
        <begin position="30"/>
        <end position="72"/>
    </location>
</feature>
<feature type="non-terminal residue" evidence="2">
    <location>
        <position position="1"/>
    </location>
</feature>
<reference evidence="2" key="1">
    <citation type="submission" date="2021-02" db="EMBL/GenBank/DDBJ databases">
        <authorList>
            <person name="Nowell W R."/>
        </authorList>
    </citation>
    <scope>NUCLEOTIDE SEQUENCE</scope>
</reference>
<dbReference type="AlphaFoldDB" id="A0A814UUQ5"/>
<organism evidence="2 3">
    <name type="scientific">Adineta ricciae</name>
    <name type="common">Rotifer</name>
    <dbReference type="NCBI Taxonomy" id="249248"/>
    <lineage>
        <taxon>Eukaryota</taxon>
        <taxon>Metazoa</taxon>
        <taxon>Spiralia</taxon>
        <taxon>Gnathifera</taxon>
        <taxon>Rotifera</taxon>
        <taxon>Eurotatoria</taxon>
        <taxon>Bdelloidea</taxon>
        <taxon>Adinetida</taxon>
        <taxon>Adinetidae</taxon>
        <taxon>Adineta</taxon>
    </lineage>
</organism>
<sequence>PIPLEPDEKLYGQKQDESKIRQFLRAFFPSTKSSPISGQNLSGQLSTPLTTANSSRFSSPAIQSTGSSSKRFSIDSLFNSNRKASKSNFPILSPPSTQ</sequence>
<gene>
    <name evidence="2" type="ORF">XAT740_LOCUS22353</name>
</gene>
<evidence type="ECO:0000313" key="2">
    <source>
        <dbReference type="EMBL" id="CAF1176884.1"/>
    </source>
</evidence>
<comment type="caution">
    <text evidence="2">The sequence shown here is derived from an EMBL/GenBank/DDBJ whole genome shotgun (WGS) entry which is preliminary data.</text>
</comment>
<accession>A0A814UUQ5</accession>
<proteinExistence type="predicted"/>
<name>A0A814UUQ5_ADIRI</name>
<evidence type="ECO:0000256" key="1">
    <source>
        <dbReference type="SAM" id="MobiDB-lite"/>
    </source>
</evidence>
<keyword evidence="3" id="KW-1185">Reference proteome</keyword>
<protein>
    <submittedName>
        <fullName evidence="2">Uncharacterized protein</fullName>
    </submittedName>
</protein>